<evidence type="ECO:0000313" key="2">
    <source>
        <dbReference type="Proteomes" id="UP000316426"/>
    </source>
</evidence>
<dbReference type="KEGG" id="bmei:Spa11_36250"/>
<sequence length="86" mass="9274">MAALVLINDINTWYDPAARRQALDLAETAAAEADRAAVSWAELAKAAHSRIASGSDTKDDWAQTFDLLTACRDAAGDWVLARLAEE</sequence>
<proteinExistence type="predicted"/>
<keyword evidence="2" id="KW-1185">Reference proteome</keyword>
<gene>
    <name evidence="1" type="ORF">Spa11_36250</name>
</gene>
<evidence type="ECO:0000313" key="1">
    <source>
        <dbReference type="EMBL" id="QDV75408.1"/>
    </source>
</evidence>
<dbReference type="RefSeq" id="WP_145114658.1">
    <property type="nucleotide sequence ID" value="NZ_CP036349.1"/>
</dbReference>
<dbReference type="AlphaFoldDB" id="A0A518KCB1"/>
<name>A0A518KCB1_9BACT</name>
<dbReference type="EMBL" id="CP036349">
    <property type="protein sequence ID" value="QDV75408.1"/>
    <property type="molecule type" value="Genomic_DNA"/>
</dbReference>
<dbReference type="Proteomes" id="UP000316426">
    <property type="component" value="Chromosome"/>
</dbReference>
<organism evidence="1 2">
    <name type="scientific">Botrimarina mediterranea</name>
    <dbReference type="NCBI Taxonomy" id="2528022"/>
    <lineage>
        <taxon>Bacteria</taxon>
        <taxon>Pseudomonadati</taxon>
        <taxon>Planctomycetota</taxon>
        <taxon>Planctomycetia</taxon>
        <taxon>Pirellulales</taxon>
        <taxon>Lacipirellulaceae</taxon>
        <taxon>Botrimarina</taxon>
    </lineage>
</organism>
<reference evidence="1 2" key="1">
    <citation type="submission" date="2019-02" db="EMBL/GenBank/DDBJ databases">
        <title>Deep-cultivation of Planctomycetes and their phenomic and genomic characterization uncovers novel biology.</title>
        <authorList>
            <person name="Wiegand S."/>
            <person name="Jogler M."/>
            <person name="Boedeker C."/>
            <person name="Pinto D."/>
            <person name="Vollmers J."/>
            <person name="Rivas-Marin E."/>
            <person name="Kohn T."/>
            <person name="Peeters S.H."/>
            <person name="Heuer A."/>
            <person name="Rast P."/>
            <person name="Oberbeckmann S."/>
            <person name="Bunk B."/>
            <person name="Jeske O."/>
            <person name="Meyerdierks A."/>
            <person name="Storesund J.E."/>
            <person name="Kallscheuer N."/>
            <person name="Luecker S."/>
            <person name="Lage O.M."/>
            <person name="Pohl T."/>
            <person name="Merkel B.J."/>
            <person name="Hornburger P."/>
            <person name="Mueller R.-W."/>
            <person name="Bruemmer F."/>
            <person name="Labrenz M."/>
            <person name="Spormann A.M."/>
            <person name="Op den Camp H."/>
            <person name="Overmann J."/>
            <person name="Amann R."/>
            <person name="Jetten M.S.M."/>
            <person name="Mascher T."/>
            <person name="Medema M.H."/>
            <person name="Devos D.P."/>
            <person name="Kaster A.-K."/>
            <person name="Ovreas L."/>
            <person name="Rohde M."/>
            <person name="Galperin M.Y."/>
            <person name="Jogler C."/>
        </authorList>
    </citation>
    <scope>NUCLEOTIDE SEQUENCE [LARGE SCALE GENOMIC DNA]</scope>
    <source>
        <strain evidence="1 2">Spa11</strain>
    </source>
</reference>
<protein>
    <submittedName>
        <fullName evidence="1">Uncharacterized protein</fullName>
    </submittedName>
</protein>
<accession>A0A518KCB1</accession>